<evidence type="ECO:0000256" key="2">
    <source>
        <dbReference type="SAM" id="SignalP"/>
    </source>
</evidence>
<dbReference type="Gene3D" id="1.20.1260.10">
    <property type="match status" value="1"/>
</dbReference>
<feature type="region of interest" description="Disordered" evidence="1">
    <location>
        <begin position="34"/>
        <end position="81"/>
    </location>
</feature>
<feature type="domain" description="DUF305" evidence="3">
    <location>
        <begin position="82"/>
        <end position="224"/>
    </location>
</feature>
<name>A0A7H1BG52_9ACTN</name>
<dbReference type="Proteomes" id="UP000516428">
    <property type="component" value="Chromosome"/>
</dbReference>
<protein>
    <submittedName>
        <fullName evidence="4">DUF305 domain-containing protein</fullName>
    </submittedName>
</protein>
<evidence type="ECO:0000259" key="3">
    <source>
        <dbReference type="Pfam" id="PF03713"/>
    </source>
</evidence>
<dbReference type="InterPro" id="IPR005183">
    <property type="entry name" value="DUF305_CopM-like"/>
</dbReference>
<evidence type="ECO:0000313" key="5">
    <source>
        <dbReference type="Proteomes" id="UP000516428"/>
    </source>
</evidence>
<sequence>MHRSTDGNKLVMKLAVPTLVAALALALAGCDAGDPGGSDKANSPASTGPSVIAPGKPGEAAETLSAKDAEARGPDDTPNSADVSYAQMMIQHHAQALEMTELASKQAESTKVKRLAERITAAQGPEIETMRGWLKQHGREEAPSGHHAHDAMPGMATGAQLKQLRAARGKAFDSLFLKLMITHHQGAVTMATEVKGDGNNVQIEEMADDVIAQQTSEIERMRRM</sequence>
<keyword evidence="2" id="KW-0732">Signal</keyword>
<organism evidence="4 5">
    <name type="scientific">Streptomyces xanthii</name>
    <dbReference type="NCBI Taxonomy" id="2768069"/>
    <lineage>
        <taxon>Bacteria</taxon>
        <taxon>Bacillati</taxon>
        <taxon>Actinomycetota</taxon>
        <taxon>Actinomycetes</taxon>
        <taxon>Kitasatosporales</taxon>
        <taxon>Streptomycetaceae</taxon>
        <taxon>Streptomyces</taxon>
    </lineage>
</organism>
<accession>A0A7H1BG52</accession>
<dbReference type="PROSITE" id="PS51257">
    <property type="entry name" value="PROKAR_LIPOPROTEIN"/>
    <property type="match status" value="1"/>
</dbReference>
<evidence type="ECO:0000256" key="1">
    <source>
        <dbReference type="SAM" id="MobiDB-lite"/>
    </source>
</evidence>
<feature type="signal peptide" evidence="2">
    <location>
        <begin position="1"/>
        <end position="28"/>
    </location>
</feature>
<reference evidence="4 5" key="1">
    <citation type="submission" date="2020-09" db="EMBL/GenBank/DDBJ databases">
        <title>A novel species.</title>
        <authorList>
            <person name="Gao J."/>
        </authorList>
    </citation>
    <scope>NUCLEOTIDE SEQUENCE [LARGE SCALE GENOMIC DNA]</scope>
    <source>
        <strain evidence="4 5">CRXT-Y-14</strain>
    </source>
</reference>
<feature type="compositionally biased region" description="Basic and acidic residues" evidence="1">
    <location>
        <begin position="65"/>
        <end position="75"/>
    </location>
</feature>
<gene>
    <name evidence="4" type="ORF">IAG42_31615</name>
</gene>
<feature type="compositionally biased region" description="Polar residues" evidence="1">
    <location>
        <begin position="40"/>
        <end position="49"/>
    </location>
</feature>
<dbReference type="PANTHER" id="PTHR36933">
    <property type="entry name" value="SLL0788 PROTEIN"/>
    <property type="match status" value="1"/>
</dbReference>
<dbReference type="EMBL" id="CP061281">
    <property type="protein sequence ID" value="QNS07707.1"/>
    <property type="molecule type" value="Genomic_DNA"/>
</dbReference>
<evidence type="ECO:0000313" key="4">
    <source>
        <dbReference type="EMBL" id="QNS07707.1"/>
    </source>
</evidence>
<dbReference type="KEGG" id="sxn:IAG42_31615"/>
<dbReference type="Pfam" id="PF03713">
    <property type="entry name" value="DUF305"/>
    <property type="match status" value="1"/>
</dbReference>
<dbReference type="InterPro" id="IPR012347">
    <property type="entry name" value="Ferritin-like"/>
</dbReference>
<keyword evidence="5" id="KW-1185">Reference proteome</keyword>
<dbReference type="PANTHER" id="PTHR36933:SF1">
    <property type="entry name" value="SLL0788 PROTEIN"/>
    <property type="match status" value="1"/>
</dbReference>
<feature type="chain" id="PRO_5039619369" evidence="2">
    <location>
        <begin position="29"/>
        <end position="224"/>
    </location>
</feature>
<dbReference type="AlphaFoldDB" id="A0A7H1BG52"/>
<proteinExistence type="predicted"/>